<dbReference type="GO" id="GO:0006508">
    <property type="term" value="P:proteolysis"/>
    <property type="evidence" value="ECO:0007669"/>
    <property type="project" value="UniProtKB-KW"/>
</dbReference>
<dbReference type="InterPro" id="IPR011055">
    <property type="entry name" value="Dup_hybrid_motif"/>
</dbReference>
<evidence type="ECO:0000256" key="1">
    <source>
        <dbReference type="ARBA" id="ARBA00001947"/>
    </source>
</evidence>
<dbReference type="InterPro" id="IPR007340">
    <property type="entry name" value="LysM_Opacity-associatedA"/>
</dbReference>
<keyword evidence="9" id="KW-1133">Transmembrane helix</keyword>
<evidence type="ECO:0000313" key="10">
    <source>
        <dbReference type="EMBL" id="QDJ14426.1"/>
    </source>
</evidence>
<keyword evidence="3" id="KW-0645">Protease</keyword>
<feature type="transmembrane region" description="Helical" evidence="9">
    <location>
        <begin position="20"/>
        <end position="41"/>
    </location>
</feature>
<keyword evidence="9" id="KW-0472">Membrane</keyword>
<comment type="subcellular location">
    <subcellularLocation>
        <location evidence="2">Cell envelope</location>
    </subcellularLocation>
</comment>
<organism evidence="10 11">
    <name type="scientific">Mergibacter septicus</name>
    <dbReference type="NCBI Taxonomy" id="221402"/>
    <lineage>
        <taxon>Bacteria</taxon>
        <taxon>Pseudomonadati</taxon>
        <taxon>Pseudomonadota</taxon>
        <taxon>Gammaproteobacteria</taxon>
        <taxon>Pasteurellales</taxon>
        <taxon>Pasteurellaceae</taxon>
        <taxon>Mergibacter</taxon>
    </lineage>
</organism>
<sequence length="465" mass="52324">MKHIKLARERLKQLKHQARIKSVTLLFLLTLVIFAVLYPFIQHHQSNTVSNNQGTPISQSYNDGIASSDNNDPNPTSYDEDIDTDFHDDEANLPEDAKDAINDLLNAAEQAIRIKNQFNATVSKGDTLADILSSSGLEADTVHELLQVDKSLSNLQPGQQFYWTIDKNGNLQYLDWQISQKEEYIFQRQADGKFTKEMISKKGIWKEEILTGEINSSLYVALKNLGLTARQIKQLSSALQWQVEITRLKKGDRFSLLISREYIDGKLTGQGNVLAIHIITGKKSYYAIQANNGSYYNLHGETIGTGFARYPTLRPYRISSPFNPKRKHPITGRISPHKGVDFAMPIGTPIIAPSDGTVSRISYQKAGAGHYVVLRHGREYETIYMHLSKPLVKIGQKVKKGQRIALSGNTGRSTGPHLHYELRINGVSVNPMTVKLPSTNNTLNSKERKDFLQRAKELQTKLQII</sequence>
<keyword evidence="9" id="KW-0812">Transmembrane</keyword>
<dbReference type="Pfam" id="PF01551">
    <property type="entry name" value="Peptidase_M23"/>
    <property type="match status" value="1"/>
</dbReference>
<dbReference type="Proteomes" id="UP000955338">
    <property type="component" value="Chromosome"/>
</dbReference>
<dbReference type="Pfam" id="PF04225">
    <property type="entry name" value="LysM_OapA"/>
    <property type="match status" value="1"/>
</dbReference>
<evidence type="ECO:0000256" key="2">
    <source>
        <dbReference type="ARBA" id="ARBA00004196"/>
    </source>
</evidence>
<accession>A0A8D4LLZ4</accession>
<dbReference type="Gene3D" id="3.10.450.350">
    <property type="match status" value="2"/>
</dbReference>
<dbReference type="PROSITE" id="PS51782">
    <property type="entry name" value="LYSM"/>
    <property type="match status" value="1"/>
</dbReference>
<protein>
    <submittedName>
        <fullName evidence="10">Murein DD-endopeptidase MepM</fullName>
    </submittedName>
</protein>
<keyword evidence="11" id="KW-1185">Reference proteome</keyword>
<evidence type="ECO:0000256" key="4">
    <source>
        <dbReference type="ARBA" id="ARBA00022723"/>
    </source>
</evidence>
<keyword evidence="5" id="KW-0378">Hydrolase</keyword>
<dbReference type="RefSeq" id="WP_261919495.1">
    <property type="nucleotide sequence ID" value="NZ_CP022011.1"/>
</dbReference>
<evidence type="ECO:0000256" key="6">
    <source>
        <dbReference type="ARBA" id="ARBA00022833"/>
    </source>
</evidence>
<dbReference type="PANTHER" id="PTHR21666:SF292">
    <property type="entry name" value="MUREIN DD-ENDOPEPTIDASE MEPM"/>
    <property type="match status" value="1"/>
</dbReference>
<dbReference type="AlphaFoldDB" id="A0A8D4LLZ4"/>
<keyword evidence="6" id="KW-0862">Zinc</keyword>
<dbReference type="SUPFAM" id="SSF51261">
    <property type="entry name" value="Duplicated hybrid motif"/>
    <property type="match status" value="1"/>
</dbReference>
<dbReference type="InterPro" id="IPR018392">
    <property type="entry name" value="LysM"/>
</dbReference>
<feature type="compositionally biased region" description="Polar residues" evidence="8">
    <location>
        <begin position="48"/>
        <end position="77"/>
    </location>
</feature>
<evidence type="ECO:0000256" key="9">
    <source>
        <dbReference type="SAM" id="Phobius"/>
    </source>
</evidence>
<feature type="region of interest" description="Disordered" evidence="8">
    <location>
        <begin position="48"/>
        <end position="80"/>
    </location>
</feature>
<reference evidence="10" key="1">
    <citation type="submission" date="2017-06" db="EMBL/GenBank/DDBJ databases">
        <title>Genome sequencing of pathogenic and non-pathogenic strains within Bisgaard taxon 40.</title>
        <authorList>
            <person name="Ladner J.T."/>
            <person name="Lovett S.P."/>
            <person name="Koroleva G."/>
            <person name="Lorch J.M."/>
        </authorList>
    </citation>
    <scope>NUCLEOTIDE SEQUENCE</scope>
    <source>
        <strain evidence="10">27576-1-I1</strain>
    </source>
</reference>
<dbReference type="FunFam" id="2.70.70.10:FF:000002">
    <property type="entry name" value="Murein DD-endopeptidase MepM"/>
    <property type="match status" value="1"/>
</dbReference>
<dbReference type="InterPro" id="IPR050570">
    <property type="entry name" value="Cell_wall_metabolism_enzyme"/>
</dbReference>
<dbReference type="GO" id="GO:0046872">
    <property type="term" value="F:metal ion binding"/>
    <property type="evidence" value="ECO:0007669"/>
    <property type="project" value="UniProtKB-KW"/>
</dbReference>
<keyword evidence="4" id="KW-0479">Metal-binding</keyword>
<dbReference type="Gene3D" id="2.70.70.10">
    <property type="entry name" value="Glucose Permease (Domain IIA)"/>
    <property type="match status" value="1"/>
</dbReference>
<dbReference type="GO" id="GO:0030313">
    <property type="term" value="C:cell envelope"/>
    <property type="evidence" value="ECO:0007669"/>
    <property type="project" value="UniProtKB-SubCell"/>
</dbReference>
<evidence type="ECO:0000256" key="3">
    <source>
        <dbReference type="ARBA" id="ARBA00022670"/>
    </source>
</evidence>
<keyword evidence="7" id="KW-0482">Metalloprotease</keyword>
<dbReference type="CDD" id="cd12797">
    <property type="entry name" value="M23_peptidase"/>
    <property type="match status" value="1"/>
</dbReference>
<comment type="cofactor">
    <cofactor evidence="1">
        <name>Zn(2+)</name>
        <dbReference type="ChEBI" id="CHEBI:29105"/>
    </cofactor>
</comment>
<name>A0A8D4LLZ4_9PAST</name>
<dbReference type="InterPro" id="IPR016047">
    <property type="entry name" value="M23ase_b-sheet_dom"/>
</dbReference>
<dbReference type="PANTHER" id="PTHR21666">
    <property type="entry name" value="PEPTIDASE-RELATED"/>
    <property type="match status" value="1"/>
</dbReference>
<dbReference type="NCBIfam" id="NF008652">
    <property type="entry name" value="PRK11649.1"/>
    <property type="match status" value="1"/>
</dbReference>
<dbReference type="Pfam" id="PF19425">
    <property type="entry name" value="Csd3_N2"/>
    <property type="match status" value="1"/>
</dbReference>
<evidence type="ECO:0000256" key="5">
    <source>
        <dbReference type="ARBA" id="ARBA00022801"/>
    </source>
</evidence>
<evidence type="ECO:0000313" key="11">
    <source>
        <dbReference type="Proteomes" id="UP000955338"/>
    </source>
</evidence>
<proteinExistence type="predicted"/>
<gene>
    <name evidence="10" type="ORF">CEP48_02880</name>
</gene>
<dbReference type="InterPro" id="IPR045834">
    <property type="entry name" value="Csd3_N2"/>
</dbReference>
<dbReference type="EMBL" id="CP022011">
    <property type="protein sequence ID" value="QDJ14426.1"/>
    <property type="molecule type" value="Genomic_DNA"/>
</dbReference>
<dbReference type="GO" id="GO:0042834">
    <property type="term" value="F:peptidoglycan binding"/>
    <property type="evidence" value="ECO:0007669"/>
    <property type="project" value="InterPro"/>
</dbReference>
<dbReference type="GO" id="GO:0004222">
    <property type="term" value="F:metalloendopeptidase activity"/>
    <property type="evidence" value="ECO:0007669"/>
    <property type="project" value="TreeGrafter"/>
</dbReference>
<evidence type="ECO:0000256" key="8">
    <source>
        <dbReference type="SAM" id="MobiDB-lite"/>
    </source>
</evidence>
<evidence type="ECO:0000256" key="7">
    <source>
        <dbReference type="ARBA" id="ARBA00023049"/>
    </source>
</evidence>